<feature type="domain" description="ABC transporter" evidence="4">
    <location>
        <begin position="5"/>
        <end position="225"/>
    </location>
</feature>
<dbReference type="Pfam" id="PF00005">
    <property type="entry name" value="ABC_tran"/>
    <property type="match status" value="1"/>
</dbReference>
<sequence>MKELIVLDKVSKLFGRHEAIRDVSWRISRGECVAVTGSNGAGKSTLLHLIAGLAVPSRGKRIVSVSNLRIGYVPERFPGLRFSPEEYLVHAARIQGMSRQEALRNIEGVLSLFQMQQHAKRRMNQFSKGMLQKVNLMQAMLGAPDLLMLDEPLSGLDEPSQHDMITVLGEIKNQGTAIVMSVHEPLLTAALADRVVVMKQGLIIRDAFYENGEVAAGTKLAFRGISPEAMRNLEMMNGFLYWISRGSPSEAVVKKESSDDFLLYVLRAGGSVISLQPLPEEQAKRLEYALPALREAVEG</sequence>
<evidence type="ECO:0000259" key="4">
    <source>
        <dbReference type="PROSITE" id="PS50893"/>
    </source>
</evidence>
<evidence type="ECO:0000313" key="6">
    <source>
        <dbReference type="Proteomes" id="UP000192940"/>
    </source>
</evidence>
<keyword evidence="3" id="KW-0067">ATP-binding</keyword>
<dbReference type="PANTHER" id="PTHR42939:SF1">
    <property type="entry name" value="ABC TRANSPORTER ATP-BINDING PROTEIN ALBC-RELATED"/>
    <property type="match status" value="1"/>
</dbReference>
<dbReference type="SMART" id="SM00382">
    <property type="entry name" value="AAA"/>
    <property type="match status" value="1"/>
</dbReference>
<reference evidence="5 6" key="1">
    <citation type="submission" date="2017-04" db="EMBL/GenBank/DDBJ databases">
        <authorList>
            <person name="Afonso C.L."/>
            <person name="Miller P.J."/>
            <person name="Scott M.A."/>
            <person name="Spackman E."/>
            <person name="Goraichik I."/>
            <person name="Dimitrov K.M."/>
            <person name="Suarez D.L."/>
            <person name="Swayne D.E."/>
        </authorList>
    </citation>
    <scope>NUCLEOTIDE SEQUENCE [LARGE SCALE GENOMIC DNA]</scope>
    <source>
        <strain evidence="5 6">N3/975</strain>
    </source>
</reference>
<protein>
    <submittedName>
        <fullName evidence="5">ABC-type multidrug transport system, ATPase component</fullName>
    </submittedName>
</protein>
<dbReference type="RefSeq" id="WP_208918977.1">
    <property type="nucleotide sequence ID" value="NZ_LT840184.1"/>
</dbReference>
<keyword evidence="1" id="KW-0813">Transport</keyword>
<dbReference type="InterPro" id="IPR027417">
    <property type="entry name" value="P-loop_NTPase"/>
</dbReference>
<proteinExistence type="predicted"/>
<dbReference type="InterPro" id="IPR003439">
    <property type="entry name" value="ABC_transporter-like_ATP-bd"/>
</dbReference>
<keyword evidence="6" id="KW-1185">Reference proteome</keyword>
<dbReference type="STRING" id="1313296.SAMN05661091_2109"/>
<dbReference type="GO" id="GO:0016887">
    <property type="term" value="F:ATP hydrolysis activity"/>
    <property type="evidence" value="ECO:0007669"/>
    <property type="project" value="InterPro"/>
</dbReference>
<dbReference type="Proteomes" id="UP000192940">
    <property type="component" value="Chromosome I"/>
</dbReference>
<evidence type="ECO:0000256" key="3">
    <source>
        <dbReference type="ARBA" id="ARBA00022840"/>
    </source>
</evidence>
<dbReference type="Gene3D" id="3.40.50.300">
    <property type="entry name" value="P-loop containing nucleotide triphosphate hydrolases"/>
    <property type="match status" value="1"/>
</dbReference>
<dbReference type="InterPro" id="IPR051782">
    <property type="entry name" value="ABC_Transporter_VariousFunc"/>
</dbReference>
<dbReference type="InterPro" id="IPR003593">
    <property type="entry name" value="AAA+_ATPase"/>
</dbReference>
<dbReference type="SUPFAM" id="SSF52540">
    <property type="entry name" value="P-loop containing nucleoside triphosphate hydrolases"/>
    <property type="match status" value="1"/>
</dbReference>
<dbReference type="AlphaFoldDB" id="A0A1X7H9C8"/>
<evidence type="ECO:0000313" key="5">
    <source>
        <dbReference type="EMBL" id="SMF82107.1"/>
    </source>
</evidence>
<organism evidence="5 6">
    <name type="scientific">Paenibacillus uliginis N3/975</name>
    <dbReference type="NCBI Taxonomy" id="1313296"/>
    <lineage>
        <taxon>Bacteria</taxon>
        <taxon>Bacillati</taxon>
        <taxon>Bacillota</taxon>
        <taxon>Bacilli</taxon>
        <taxon>Bacillales</taxon>
        <taxon>Paenibacillaceae</taxon>
        <taxon>Paenibacillus</taxon>
    </lineage>
</organism>
<gene>
    <name evidence="5" type="ORF">SAMN05661091_2109</name>
</gene>
<dbReference type="CDD" id="cd03230">
    <property type="entry name" value="ABC_DR_subfamily_A"/>
    <property type="match status" value="1"/>
</dbReference>
<keyword evidence="2" id="KW-0547">Nucleotide-binding</keyword>
<evidence type="ECO:0000256" key="2">
    <source>
        <dbReference type="ARBA" id="ARBA00022741"/>
    </source>
</evidence>
<name>A0A1X7H9C8_9BACL</name>
<dbReference type="PANTHER" id="PTHR42939">
    <property type="entry name" value="ABC TRANSPORTER ATP-BINDING PROTEIN ALBC-RELATED"/>
    <property type="match status" value="1"/>
</dbReference>
<dbReference type="EMBL" id="LT840184">
    <property type="protein sequence ID" value="SMF82107.1"/>
    <property type="molecule type" value="Genomic_DNA"/>
</dbReference>
<accession>A0A1X7H9C8</accession>
<dbReference type="GO" id="GO:0005524">
    <property type="term" value="F:ATP binding"/>
    <property type="evidence" value="ECO:0007669"/>
    <property type="project" value="UniProtKB-KW"/>
</dbReference>
<evidence type="ECO:0000256" key="1">
    <source>
        <dbReference type="ARBA" id="ARBA00022448"/>
    </source>
</evidence>
<dbReference type="PROSITE" id="PS50893">
    <property type="entry name" value="ABC_TRANSPORTER_2"/>
    <property type="match status" value="1"/>
</dbReference>